<dbReference type="OrthoDB" id="10253408at2759"/>
<evidence type="ECO:0000256" key="6">
    <source>
        <dbReference type="ARBA" id="ARBA00023157"/>
    </source>
</evidence>
<evidence type="ECO:0000313" key="12">
    <source>
        <dbReference type="RefSeq" id="XP_028138891.1"/>
    </source>
</evidence>
<feature type="signal peptide" evidence="7">
    <location>
        <begin position="1"/>
        <end position="16"/>
    </location>
</feature>
<dbReference type="SMART" id="SM00848">
    <property type="entry name" value="Inhibitor_I29"/>
    <property type="match status" value="1"/>
</dbReference>
<keyword evidence="2" id="KW-0645">Protease</keyword>
<evidence type="ECO:0000313" key="11">
    <source>
        <dbReference type="Proteomes" id="UP001652700"/>
    </source>
</evidence>
<evidence type="ECO:0000256" key="2">
    <source>
        <dbReference type="ARBA" id="ARBA00022670"/>
    </source>
</evidence>
<dbReference type="PRINTS" id="PR00705">
    <property type="entry name" value="PAPAIN"/>
</dbReference>
<keyword evidence="5" id="KW-0865">Zymogen</keyword>
<dbReference type="InterPro" id="IPR000169">
    <property type="entry name" value="Pept_cys_AS"/>
</dbReference>
<dbReference type="InterPro" id="IPR038765">
    <property type="entry name" value="Papain-like_cys_pep_sf"/>
</dbReference>
<dbReference type="FunFam" id="3.90.70.10:FF:000006">
    <property type="entry name" value="Cathepsin S"/>
    <property type="match status" value="1"/>
</dbReference>
<organism evidence="12">
    <name type="scientific">Diabrotica virgifera virgifera</name>
    <name type="common">western corn rootworm</name>
    <dbReference type="NCBI Taxonomy" id="50390"/>
    <lineage>
        <taxon>Eukaryota</taxon>
        <taxon>Metazoa</taxon>
        <taxon>Ecdysozoa</taxon>
        <taxon>Arthropoda</taxon>
        <taxon>Hexapoda</taxon>
        <taxon>Insecta</taxon>
        <taxon>Pterygota</taxon>
        <taxon>Neoptera</taxon>
        <taxon>Endopterygota</taxon>
        <taxon>Coleoptera</taxon>
        <taxon>Polyphaga</taxon>
        <taxon>Cucujiformia</taxon>
        <taxon>Chrysomeloidea</taxon>
        <taxon>Chrysomelidae</taxon>
        <taxon>Galerucinae</taxon>
        <taxon>Diabroticina</taxon>
        <taxon>Diabroticites</taxon>
        <taxon>Diabrotica</taxon>
    </lineage>
</organism>
<dbReference type="InterPro" id="IPR000668">
    <property type="entry name" value="Peptidase_C1A_C"/>
</dbReference>
<protein>
    <submittedName>
        <fullName evidence="12">Cathepsin L1-like</fullName>
    </submittedName>
</protein>
<dbReference type="PROSITE" id="PS00639">
    <property type="entry name" value="THIOL_PROTEASE_HIS"/>
    <property type="match status" value="1"/>
</dbReference>
<dbReference type="Gene3D" id="3.90.70.10">
    <property type="entry name" value="Cysteine proteinases"/>
    <property type="match status" value="1"/>
</dbReference>
<feature type="chain" id="PRO_5028314016" evidence="7">
    <location>
        <begin position="17"/>
        <end position="325"/>
    </location>
</feature>
<dbReference type="GO" id="GO:0008234">
    <property type="term" value="F:cysteine-type peptidase activity"/>
    <property type="evidence" value="ECO:0007669"/>
    <property type="project" value="UniProtKB-KW"/>
</dbReference>
<sequence>MKVLIFIFLATAAVQALNDKEEWVQFKVKNNKSYRSYVEEQTRFRIFQENLRKIENHNEKYNNGESTFKFGVTKFADLTEKEFLDLLVLSKNARPNRTHATHLLAPLRDLPSALDWRDKGAVTEVKDQGMCGSCWTFSTTGSVEGAHFLKTGNLVSLSEQNLVDCAKDTCYGCGGGWMDKALEYIEKGGIMSEKDYPYEGVDDNCRFDISKVAAKISNFIYIKKNDEEDLKNAVAAKGPISVAIDASATFQLYVSGILDDTECSNEFDSLNHGVLVVGYGTEKGKDYWIVKNSWGVNWGMDGYIRMSRNKNNQCGITTDGVYPTI</sequence>
<evidence type="ECO:0000256" key="7">
    <source>
        <dbReference type="SAM" id="SignalP"/>
    </source>
</evidence>
<feature type="domain" description="Peptidase C1A papain C-terminal" evidence="8">
    <location>
        <begin position="110"/>
        <end position="324"/>
    </location>
</feature>
<feature type="domain" description="Cathepsin propeptide inhibitor" evidence="9">
    <location>
        <begin position="23"/>
        <end position="83"/>
    </location>
</feature>
<dbReference type="CDD" id="cd02248">
    <property type="entry name" value="Peptidase_C1A"/>
    <property type="match status" value="1"/>
</dbReference>
<dbReference type="GeneID" id="114333231"/>
<gene>
    <name evidence="12" type="primary">LOC114333231</name>
</gene>
<proteinExistence type="inferred from homology"/>
<dbReference type="InterPro" id="IPR025660">
    <property type="entry name" value="Pept_his_AS"/>
</dbReference>
<keyword evidence="6" id="KW-1015">Disulfide bond</keyword>
<dbReference type="InParanoid" id="A0A6P7FRJ2"/>
<dbReference type="InterPro" id="IPR039417">
    <property type="entry name" value="Peptidase_C1A_papain-like"/>
</dbReference>
<dbReference type="Proteomes" id="UP001652700">
    <property type="component" value="Unplaced"/>
</dbReference>
<reference evidence="12" key="1">
    <citation type="submission" date="2025-04" db="UniProtKB">
        <authorList>
            <consortium name="RefSeq"/>
        </authorList>
    </citation>
    <scope>IDENTIFICATION</scope>
    <source>
        <tissue evidence="12">Whole insect</tissue>
    </source>
</reference>
<dbReference type="PANTHER" id="PTHR12411">
    <property type="entry name" value="CYSTEINE PROTEASE FAMILY C1-RELATED"/>
    <property type="match status" value="1"/>
</dbReference>
<keyword evidence="3" id="KW-0378">Hydrolase</keyword>
<accession>A0A6P7FRJ2</accession>
<dbReference type="Pfam" id="PF00112">
    <property type="entry name" value="Peptidase_C1"/>
    <property type="match status" value="1"/>
</dbReference>
<evidence type="ECO:0000256" key="4">
    <source>
        <dbReference type="ARBA" id="ARBA00022807"/>
    </source>
</evidence>
<dbReference type="SUPFAM" id="SSF54001">
    <property type="entry name" value="Cysteine proteinases"/>
    <property type="match status" value="1"/>
</dbReference>
<name>A0A6P7FRJ2_DIAVI</name>
<evidence type="ECO:0000256" key="5">
    <source>
        <dbReference type="ARBA" id="ARBA00023145"/>
    </source>
</evidence>
<dbReference type="RefSeq" id="XP_028138891.1">
    <property type="nucleotide sequence ID" value="XM_028283090.1"/>
</dbReference>
<dbReference type="InterPro" id="IPR013201">
    <property type="entry name" value="Prot_inhib_I29"/>
</dbReference>
<keyword evidence="4" id="KW-0788">Thiol protease</keyword>
<evidence type="ECO:0000256" key="1">
    <source>
        <dbReference type="ARBA" id="ARBA00008455"/>
    </source>
</evidence>
<evidence type="ECO:0000256" key="3">
    <source>
        <dbReference type="ARBA" id="ARBA00022801"/>
    </source>
</evidence>
<evidence type="ECO:0000313" key="10">
    <source>
        <dbReference type="EnsemblMetazoa" id="XP_028138891.1"/>
    </source>
</evidence>
<dbReference type="InterPro" id="IPR025661">
    <property type="entry name" value="Pept_asp_AS"/>
</dbReference>
<dbReference type="Pfam" id="PF08246">
    <property type="entry name" value="Inhibitor_I29"/>
    <property type="match status" value="1"/>
</dbReference>
<dbReference type="PROSITE" id="PS00640">
    <property type="entry name" value="THIOL_PROTEASE_ASN"/>
    <property type="match status" value="1"/>
</dbReference>
<dbReference type="AlphaFoldDB" id="A0A6P7FRJ2"/>
<reference evidence="10" key="2">
    <citation type="submission" date="2025-05" db="UniProtKB">
        <authorList>
            <consortium name="EnsemblMetazoa"/>
        </authorList>
    </citation>
    <scope>IDENTIFICATION</scope>
</reference>
<evidence type="ECO:0000259" key="9">
    <source>
        <dbReference type="SMART" id="SM00848"/>
    </source>
</evidence>
<dbReference type="InterPro" id="IPR013128">
    <property type="entry name" value="Peptidase_C1A"/>
</dbReference>
<comment type="similarity">
    <text evidence="1">Belongs to the peptidase C1 family.</text>
</comment>
<dbReference type="EnsemblMetazoa" id="XM_028283090.2">
    <property type="protein sequence ID" value="XP_028138891.1"/>
    <property type="gene ID" value="LOC114333231"/>
</dbReference>
<dbReference type="GO" id="GO:0006508">
    <property type="term" value="P:proteolysis"/>
    <property type="evidence" value="ECO:0007669"/>
    <property type="project" value="UniProtKB-KW"/>
</dbReference>
<keyword evidence="7" id="KW-0732">Signal</keyword>
<keyword evidence="11" id="KW-1185">Reference proteome</keyword>
<evidence type="ECO:0000259" key="8">
    <source>
        <dbReference type="SMART" id="SM00645"/>
    </source>
</evidence>
<dbReference type="PROSITE" id="PS00139">
    <property type="entry name" value="THIOL_PROTEASE_CYS"/>
    <property type="match status" value="1"/>
</dbReference>
<dbReference type="SMART" id="SM00645">
    <property type="entry name" value="Pept_C1"/>
    <property type="match status" value="1"/>
</dbReference>
<dbReference type="KEGG" id="dvv:114333231"/>